<evidence type="ECO:0000313" key="9">
    <source>
        <dbReference type="EMBL" id="OJH35188.1"/>
    </source>
</evidence>
<dbReference type="EMBL" id="MPIN01000015">
    <property type="protein sequence ID" value="OJH35188.1"/>
    <property type="molecule type" value="Genomic_DNA"/>
</dbReference>
<dbReference type="PROSITE" id="PS00202">
    <property type="entry name" value="RUBREDOXIN"/>
    <property type="match status" value="1"/>
</dbReference>
<feature type="domain" description="Rubredoxin-like" evidence="8">
    <location>
        <begin position="1"/>
        <end position="52"/>
    </location>
</feature>
<dbReference type="FunFam" id="2.20.28.10:FF:000001">
    <property type="entry name" value="Rubredoxin"/>
    <property type="match status" value="1"/>
</dbReference>
<organism evidence="9 10">
    <name type="scientific">Cystobacter ferrugineus</name>
    <dbReference type="NCBI Taxonomy" id="83449"/>
    <lineage>
        <taxon>Bacteria</taxon>
        <taxon>Pseudomonadati</taxon>
        <taxon>Myxococcota</taxon>
        <taxon>Myxococcia</taxon>
        <taxon>Myxococcales</taxon>
        <taxon>Cystobacterineae</taxon>
        <taxon>Archangiaceae</taxon>
        <taxon>Cystobacter</taxon>
    </lineage>
</organism>
<dbReference type="PIRSF" id="PIRSF000071">
    <property type="entry name" value="Rubredoxin"/>
    <property type="match status" value="1"/>
</dbReference>
<dbReference type="InterPro" id="IPR024922">
    <property type="entry name" value="Rubredoxin"/>
</dbReference>
<protein>
    <recommendedName>
        <fullName evidence="6">Rubredoxin</fullName>
    </recommendedName>
</protein>
<evidence type="ECO:0000256" key="7">
    <source>
        <dbReference type="PIRSR" id="PIRSR000071-1"/>
    </source>
</evidence>
<dbReference type="Gene3D" id="2.20.28.10">
    <property type="match status" value="1"/>
</dbReference>
<dbReference type="PROSITE" id="PS50903">
    <property type="entry name" value="RUBREDOXIN_LIKE"/>
    <property type="match status" value="1"/>
</dbReference>
<feature type="binding site" evidence="7">
    <location>
        <position position="9"/>
    </location>
    <ligand>
        <name>Fe cation</name>
        <dbReference type="ChEBI" id="CHEBI:24875"/>
    </ligand>
</feature>
<evidence type="ECO:0000256" key="6">
    <source>
        <dbReference type="PIRNR" id="PIRNR000071"/>
    </source>
</evidence>
<comment type="similarity">
    <text evidence="1 6">Belongs to the rubredoxin family.</text>
</comment>
<dbReference type="PANTHER" id="PTHR47627:SF1">
    <property type="entry name" value="RUBREDOXIN-1-RELATED"/>
    <property type="match status" value="1"/>
</dbReference>
<feature type="binding site" evidence="7">
    <location>
        <position position="42"/>
    </location>
    <ligand>
        <name>Fe cation</name>
        <dbReference type="ChEBI" id="CHEBI:24875"/>
    </ligand>
</feature>
<evidence type="ECO:0000256" key="5">
    <source>
        <dbReference type="ARBA" id="ARBA00023004"/>
    </source>
</evidence>
<dbReference type="NCBIfam" id="NF045768">
    <property type="entry name" value="RubredRD"/>
    <property type="match status" value="1"/>
</dbReference>
<dbReference type="SUPFAM" id="SSF57802">
    <property type="entry name" value="Rubredoxin-like"/>
    <property type="match status" value="1"/>
</dbReference>
<dbReference type="InterPro" id="IPR024934">
    <property type="entry name" value="Rubredoxin-like_dom"/>
</dbReference>
<feature type="binding site" evidence="7">
    <location>
        <position position="6"/>
    </location>
    <ligand>
        <name>Fe cation</name>
        <dbReference type="ChEBI" id="CHEBI:24875"/>
    </ligand>
</feature>
<gene>
    <name evidence="9" type="ORF">BON30_39725</name>
</gene>
<keyword evidence="2 6" id="KW-0813">Transport</keyword>
<proteinExistence type="inferred from homology"/>
<dbReference type="GO" id="GO:0009055">
    <property type="term" value="F:electron transfer activity"/>
    <property type="evidence" value="ECO:0007669"/>
    <property type="project" value="InterPro"/>
</dbReference>
<dbReference type="OrthoDB" id="9808980at2"/>
<comment type="caution">
    <text evidence="9">The sequence shown here is derived from an EMBL/GenBank/DDBJ whole genome shotgun (WGS) entry which is preliminary data.</text>
</comment>
<sequence>MKKYRCIPCGHIYDPAVGDPDSGIPPGTAFEQIPDDWYCPDCGATKADFEPYDN</sequence>
<dbReference type="STRING" id="83449.BON30_39725"/>
<evidence type="ECO:0000256" key="3">
    <source>
        <dbReference type="ARBA" id="ARBA00022723"/>
    </source>
</evidence>
<name>A0A1L9AYU6_9BACT</name>
<dbReference type="InterPro" id="IPR018527">
    <property type="entry name" value="Rubredoxin_Fe_BS"/>
</dbReference>
<dbReference type="PRINTS" id="PR00163">
    <property type="entry name" value="RUBREDOXIN"/>
</dbReference>
<keyword evidence="4 6" id="KW-0249">Electron transport</keyword>
<dbReference type="AlphaFoldDB" id="A0A1L9AYU6"/>
<feature type="binding site" evidence="7">
    <location>
        <position position="39"/>
    </location>
    <ligand>
        <name>Fe cation</name>
        <dbReference type="ChEBI" id="CHEBI:24875"/>
    </ligand>
</feature>
<accession>A0A1L9AYU6</accession>
<dbReference type="GO" id="GO:0005506">
    <property type="term" value="F:iron ion binding"/>
    <property type="evidence" value="ECO:0007669"/>
    <property type="project" value="InterPro"/>
</dbReference>
<keyword evidence="10" id="KW-1185">Reference proteome</keyword>
<evidence type="ECO:0000256" key="2">
    <source>
        <dbReference type="ARBA" id="ARBA00022448"/>
    </source>
</evidence>
<dbReference type="PANTHER" id="PTHR47627">
    <property type="entry name" value="RUBREDOXIN"/>
    <property type="match status" value="1"/>
</dbReference>
<keyword evidence="5 6" id="KW-0408">Iron</keyword>
<evidence type="ECO:0000256" key="4">
    <source>
        <dbReference type="ARBA" id="ARBA00022982"/>
    </source>
</evidence>
<dbReference type="Pfam" id="PF00301">
    <property type="entry name" value="Rubredoxin"/>
    <property type="match status" value="1"/>
</dbReference>
<comment type="cofactor">
    <cofactor evidence="6 7">
        <name>Fe(3+)</name>
        <dbReference type="ChEBI" id="CHEBI:29034"/>
    </cofactor>
    <text evidence="6 7">Binds 1 Fe(3+) ion per subunit.</text>
</comment>
<reference evidence="9 10" key="2">
    <citation type="submission" date="2016-12" db="EMBL/GenBank/DDBJ databases">
        <title>Draft Genome Sequence of Cystobacter ferrugineus Strain Cbfe23.</title>
        <authorList>
            <person name="Akbar S."/>
            <person name="Dowd S.E."/>
            <person name="Stevens D.C."/>
        </authorList>
    </citation>
    <scope>NUCLEOTIDE SEQUENCE [LARGE SCALE GENOMIC DNA]</scope>
    <source>
        <strain evidence="9 10">Cbfe23</strain>
    </source>
</reference>
<evidence type="ECO:0000313" key="10">
    <source>
        <dbReference type="Proteomes" id="UP000182229"/>
    </source>
</evidence>
<dbReference type="Proteomes" id="UP000182229">
    <property type="component" value="Unassembled WGS sequence"/>
</dbReference>
<dbReference type="InterPro" id="IPR050526">
    <property type="entry name" value="Rubredoxin_ET"/>
</dbReference>
<dbReference type="GO" id="GO:0043448">
    <property type="term" value="P:alkane catabolic process"/>
    <property type="evidence" value="ECO:0007669"/>
    <property type="project" value="TreeGrafter"/>
</dbReference>
<evidence type="ECO:0000259" key="8">
    <source>
        <dbReference type="PROSITE" id="PS50903"/>
    </source>
</evidence>
<dbReference type="InterPro" id="IPR024935">
    <property type="entry name" value="Rubredoxin_dom"/>
</dbReference>
<dbReference type="RefSeq" id="WP_071903767.1">
    <property type="nucleotide sequence ID" value="NZ_MPIN01000015.1"/>
</dbReference>
<keyword evidence="3 6" id="KW-0479">Metal-binding</keyword>
<reference evidence="10" key="1">
    <citation type="submission" date="2016-11" db="EMBL/GenBank/DDBJ databases">
        <authorList>
            <person name="Shukria A."/>
            <person name="Stevens D.C."/>
        </authorList>
    </citation>
    <scope>NUCLEOTIDE SEQUENCE [LARGE SCALE GENOMIC DNA]</scope>
    <source>
        <strain evidence="10">Cbfe23</strain>
    </source>
</reference>
<dbReference type="CDD" id="cd00730">
    <property type="entry name" value="rubredoxin"/>
    <property type="match status" value="1"/>
</dbReference>
<evidence type="ECO:0000256" key="1">
    <source>
        <dbReference type="ARBA" id="ARBA00005337"/>
    </source>
</evidence>